<protein>
    <recommendedName>
        <fullName evidence="7">30S ribosomal protein THX</fullName>
    </recommendedName>
</protein>
<organism evidence="5 6">
    <name type="scientific">Cloacibacterium normanense</name>
    <dbReference type="NCBI Taxonomy" id="237258"/>
    <lineage>
        <taxon>Bacteria</taxon>
        <taxon>Pseudomonadati</taxon>
        <taxon>Bacteroidota</taxon>
        <taxon>Flavobacteriia</taxon>
        <taxon>Flavobacteriales</taxon>
        <taxon>Weeksellaceae</taxon>
    </lineage>
</organism>
<keyword evidence="2" id="KW-0689">Ribosomal protein</keyword>
<evidence type="ECO:0000313" key="6">
    <source>
        <dbReference type="Proteomes" id="UP000095601"/>
    </source>
</evidence>
<evidence type="ECO:0000256" key="4">
    <source>
        <dbReference type="SAM" id="MobiDB-lite"/>
    </source>
</evidence>
<sequence length="68" mass="7439">MGKGDKKTRRGKVTAGSYGKTRPRKSGTSKVAAPKVEAKVEKPKKAAKPKEETAEEKPKTARKKKTEE</sequence>
<proteinExistence type="inferred from homology"/>
<dbReference type="RefSeq" id="WP_069800718.1">
    <property type="nucleotide sequence ID" value="NZ_CP034157.1"/>
</dbReference>
<dbReference type="AlphaFoldDB" id="A0A1E5UB71"/>
<feature type="region of interest" description="Disordered" evidence="4">
    <location>
        <begin position="1"/>
        <end position="68"/>
    </location>
</feature>
<evidence type="ECO:0000256" key="3">
    <source>
        <dbReference type="ARBA" id="ARBA00023274"/>
    </source>
</evidence>
<keyword evidence="3" id="KW-0687">Ribonucleoprotein</keyword>
<accession>A0A1E5UB71</accession>
<evidence type="ECO:0000313" key="5">
    <source>
        <dbReference type="EMBL" id="OEL10161.1"/>
    </source>
</evidence>
<feature type="compositionally biased region" description="Basic residues" evidence="4">
    <location>
        <begin position="1"/>
        <end position="12"/>
    </location>
</feature>
<keyword evidence="6" id="KW-1185">Reference proteome</keyword>
<name>A0A1E5UB71_9FLAO</name>
<dbReference type="InterPro" id="IPR030826">
    <property type="entry name" value="Ribosomal_bTHX/bTHXc/bTHXm"/>
</dbReference>
<dbReference type="NCBIfam" id="TIGR04560">
    <property type="entry name" value="ribo_THX"/>
    <property type="match status" value="1"/>
</dbReference>
<dbReference type="PATRIC" id="fig|237258.4.peg.1035"/>
<feature type="compositionally biased region" description="Basic and acidic residues" evidence="4">
    <location>
        <begin position="36"/>
        <end position="68"/>
    </location>
</feature>
<dbReference type="Pfam" id="PF17070">
    <property type="entry name" value="Thx"/>
    <property type="match status" value="1"/>
</dbReference>
<dbReference type="KEGG" id="cnr:EB819_09280"/>
<comment type="caution">
    <text evidence="5">The sequence shown here is derived from an EMBL/GenBank/DDBJ whole genome shotgun (WGS) entry which is preliminary data.</text>
</comment>
<dbReference type="EMBL" id="MKGI01000079">
    <property type="protein sequence ID" value="OEL10161.1"/>
    <property type="molecule type" value="Genomic_DNA"/>
</dbReference>
<dbReference type="Proteomes" id="UP000095601">
    <property type="component" value="Unassembled WGS sequence"/>
</dbReference>
<evidence type="ECO:0000256" key="1">
    <source>
        <dbReference type="ARBA" id="ARBA00010834"/>
    </source>
</evidence>
<gene>
    <name evidence="5" type="ORF">BHF72_0855</name>
</gene>
<reference evidence="5 6" key="1">
    <citation type="submission" date="2016-09" db="EMBL/GenBank/DDBJ databases">
        <authorList>
            <person name="Capua I."/>
            <person name="De Benedictis P."/>
            <person name="Joannis T."/>
            <person name="Lombin L.H."/>
            <person name="Cattoli G."/>
        </authorList>
    </citation>
    <scope>NUCLEOTIDE SEQUENCE [LARGE SCALE GENOMIC DNA]</scope>
    <source>
        <strain evidence="5 6">NRS-1</strain>
    </source>
</reference>
<dbReference type="GO" id="GO:1990904">
    <property type="term" value="C:ribonucleoprotein complex"/>
    <property type="evidence" value="ECO:0007669"/>
    <property type="project" value="UniProtKB-KW"/>
</dbReference>
<dbReference type="GO" id="GO:0005840">
    <property type="term" value="C:ribosome"/>
    <property type="evidence" value="ECO:0007669"/>
    <property type="project" value="UniProtKB-KW"/>
</dbReference>
<dbReference type="InterPro" id="IPR031414">
    <property type="entry name" value="Ribosomal_bTHX"/>
</dbReference>
<evidence type="ECO:0000256" key="2">
    <source>
        <dbReference type="ARBA" id="ARBA00022980"/>
    </source>
</evidence>
<comment type="similarity">
    <text evidence="1">Belongs to the bacterial ribosomal protein bTHX family.</text>
</comment>
<evidence type="ECO:0008006" key="7">
    <source>
        <dbReference type="Google" id="ProtNLM"/>
    </source>
</evidence>